<reference evidence="1" key="1">
    <citation type="journal article" date="2014" name="Int. J. Syst. Evol. Microbiol.">
        <title>Complete genome sequence of Corynebacterium casei LMG S-19264T (=DSM 44701T), isolated from a smear-ripened cheese.</title>
        <authorList>
            <consortium name="US DOE Joint Genome Institute (JGI-PGF)"/>
            <person name="Walter F."/>
            <person name="Albersmeier A."/>
            <person name="Kalinowski J."/>
            <person name="Ruckert C."/>
        </authorList>
    </citation>
    <scope>NUCLEOTIDE SEQUENCE</scope>
    <source>
        <strain evidence="1">KCTC 12711</strain>
    </source>
</reference>
<name>A0A918VL25_9GAMM</name>
<accession>A0A918VL25</accession>
<dbReference type="EMBL" id="BMXA01000002">
    <property type="protein sequence ID" value="GHA04907.1"/>
    <property type="molecule type" value="Genomic_DNA"/>
</dbReference>
<dbReference type="Proteomes" id="UP000614811">
    <property type="component" value="Unassembled WGS sequence"/>
</dbReference>
<reference evidence="1" key="2">
    <citation type="submission" date="2020-09" db="EMBL/GenBank/DDBJ databases">
        <authorList>
            <person name="Sun Q."/>
            <person name="Kim S."/>
        </authorList>
    </citation>
    <scope>NUCLEOTIDE SEQUENCE</scope>
    <source>
        <strain evidence="1">KCTC 12711</strain>
    </source>
</reference>
<proteinExistence type="predicted"/>
<gene>
    <name evidence="1" type="ORF">GCM10008090_13010</name>
</gene>
<dbReference type="AlphaFoldDB" id="A0A918VL25"/>
<organism evidence="1 2">
    <name type="scientific">Arenicella chitinivorans</name>
    <dbReference type="NCBI Taxonomy" id="1329800"/>
    <lineage>
        <taxon>Bacteria</taxon>
        <taxon>Pseudomonadati</taxon>
        <taxon>Pseudomonadota</taxon>
        <taxon>Gammaproteobacteria</taxon>
        <taxon>Arenicellales</taxon>
        <taxon>Arenicellaceae</taxon>
        <taxon>Arenicella</taxon>
    </lineage>
</organism>
<evidence type="ECO:0000313" key="2">
    <source>
        <dbReference type="Proteomes" id="UP000614811"/>
    </source>
</evidence>
<evidence type="ECO:0000313" key="1">
    <source>
        <dbReference type="EMBL" id="GHA04907.1"/>
    </source>
</evidence>
<sequence length="142" mass="15997">MANQFLENLVDINQLRREPPDQTEFDGMLAAARIKLSDVTIAGLSPDSQFALAYGAAHALSLAALRWHGYRSDARYLVFQCLEHTLGLEKAKWRILDKCHHQRNLAEYEGHRDVDAYLLKELIEITRDLEVLVGDLAPVIGG</sequence>
<protein>
    <recommendedName>
        <fullName evidence="3">HEPN domain-containing protein</fullName>
    </recommendedName>
</protein>
<dbReference type="RefSeq" id="WP_189399227.1">
    <property type="nucleotide sequence ID" value="NZ_BMXA01000002.1"/>
</dbReference>
<evidence type="ECO:0008006" key="3">
    <source>
        <dbReference type="Google" id="ProtNLM"/>
    </source>
</evidence>
<comment type="caution">
    <text evidence="1">The sequence shown here is derived from an EMBL/GenBank/DDBJ whole genome shotgun (WGS) entry which is preliminary data.</text>
</comment>
<keyword evidence="2" id="KW-1185">Reference proteome</keyword>